<protein>
    <submittedName>
        <fullName evidence="1">Uncharacterized protein</fullName>
    </submittedName>
</protein>
<evidence type="ECO:0000313" key="2">
    <source>
        <dbReference type="Proteomes" id="UP001273136"/>
    </source>
</evidence>
<keyword evidence="2" id="KW-1185">Reference proteome</keyword>
<reference evidence="1" key="1">
    <citation type="submission" date="2023-06" db="EMBL/GenBank/DDBJ databases">
        <title>Genome sequence of Methancorpusculaceae sp. Ag1.</title>
        <authorList>
            <person name="Protasov E."/>
            <person name="Platt K."/>
            <person name="Poehlein A."/>
            <person name="Daniel R."/>
            <person name="Brune A."/>
        </authorList>
    </citation>
    <scope>NUCLEOTIDE SEQUENCE</scope>
    <source>
        <strain evidence="1">Ag1</strain>
    </source>
</reference>
<dbReference type="AlphaFoldDB" id="A0AAE4MCG5"/>
<dbReference type="EMBL" id="JAWDKA010000010">
    <property type="protein sequence ID" value="MDV0442522.1"/>
    <property type="molecule type" value="Genomic_DNA"/>
</dbReference>
<comment type="caution">
    <text evidence="1">The sequence shown here is derived from an EMBL/GenBank/DDBJ whole genome shotgun (WGS) entry which is preliminary data.</text>
</comment>
<name>A0AAE4MCG5_9EURY</name>
<evidence type="ECO:0000313" key="1">
    <source>
        <dbReference type="EMBL" id="MDV0442522.1"/>
    </source>
</evidence>
<proteinExistence type="predicted"/>
<dbReference type="Proteomes" id="UP001273136">
    <property type="component" value="Unassembled WGS sequence"/>
</dbReference>
<organism evidence="1 2">
    <name type="scientific">Methanorbis furvi</name>
    <dbReference type="NCBI Taxonomy" id="3028299"/>
    <lineage>
        <taxon>Archaea</taxon>
        <taxon>Methanobacteriati</taxon>
        <taxon>Methanobacteriota</taxon>
        <taxon>Stenosarchaea group</taxon>
        <taxon>Methanomicrobia</taxon>
        <taxon>Methanomicrobiales</taxon>
        <taxon>Methanocorpusculaceae</taxon>
        <taxon>Methanorbis</taxon>
    </lineage>
</organism>
<gene>
    <name evidence="1" type="ORF">McpAg1_17690</name>
</gene>
<sequence length="160" mass="17593">MGWIKTLLLLIVAFGVCVLLIGAFTGAGGSDNPIAGNWYDVEEGTGYCNLEFYENGLGTAYVHYDKGVLSASDYGLSGYLKTTTFDFQYTKIGEKVYSAKCVSVYAESYTGQNTYISKSEFPGLDMGTFEIKQAGKYQRNLIWTLGDDEPDILKRGTYAP</sequence>
<accession>A0AAE4MCG5</accession>
<dbReference type="RefSeq" id="WP_338094943.1">
    <property type="nucleotide sequence ID" value="NZ_JAWDKA010000010.1"/>
</dbReference>